<evidence type="ECO:0000256" key="1">
    <source>
        <dbReference type="SAM" id="MobiDB-lite"/>
    </source>
</evidence>
<evidence type="ECO:0000313" key="3">
    <source>
        <dbReference type="WBParaSite" id="TMUE_2000007718.1"/>
    </source>
</evidence>
<proteinExistence type="predicted"/>
<sequence>MLTDRSTGPHGGFVDNAPCARAVRHKANGCSGRRTGQAYRRRCQPMNCRTGERARDESVPTLGGRPAGSASQPSVRAPVAPARERSSKVERPNGDRRRGGQSEATDLACPHAVRVAGPFDRPPNNDASALRKQATKVGMHEAGDETRSAQRASLTRTAFRPTRRWGARKL</sequence>
<feature type="compositionally biased region" description="Basic residues" evidence="1">
    <location>
        <begin position="161"/>
        <end position="170"/>
    </location>
</feature>
<feature type="region of interest" description="Disordered" evidence="1">
    <location>
        <begin position="135"/>
        <end position="170"/>
    </location>
</feature>
<dbReference type="Proteomes" id="UP000046395">
    <property type="component" value="Unassembled WGS sequence"/>
</dbReference>
<protein>
    <submittedName>
        <fullName evidence="3">Uncharacterized protein</fullName>
    </submittedName>
</protein>
<reference evidence="3" key="1">
    <citation type="submission" date="2019-12" db="UniProtKB">
        <authorList>
            <consortium name="WormBaseParasite"/>
        </authorList>
    </citation>
    <scope>IDENTIFICATION</scope>
</reference>
<feature type="region of interest" description="Disordered" evidence="1">
    <location>
        <begin position="44"/>
        <end position="109"/>
    </location>
</feature>
<evidence type="ECO:0000313" key="2">
    <source>
        <dbReference type="Proteomes" id="UP000046395"/>
    </source>
</evidence>
<organism evidence="2 3">
    <name type="scientific">Trichuris muris</name>
    <name type="common">Mouse whipworm</name>
    <dbReference type="NCBI Taxonomy" id="70415"/>
    <lineage>
        <taxon>Eukaryota</taxon>
        <taxon>Metazoa</taxon>
        <taxon>Ecdysozoa</taxon>
        <taxon>Nematoda</taxon>
        <taxon>Enoplea</taxon>
        <taxon>Dorylaimia</taxon>
        <taxon>Trichinellida</taxon>
        <taxon>Trichuridae</taxon>
        <taxon>Trichuris</taxon>
    </lineage>
</organism>
<name>A0A5S6QKI8_TRIMR</name>
<dbReference type="AlphaFoldDB" id="A0A5S6QKI8"/>
<feature type="compositionally biased region" description="Basic and acidic residues" evidence="1">
    <location>
        <begin position="138"/>
        <end position="148"/>
    </location>
</feature>
<dbReference type="WBParaSite" id="TMUE_2000007718.1">
    <property type="protein sequence ID" value="TMUE_2000007718.1"/>
    <property type="gene ID" value="WBGene00299986"/>
</dbReference>
<keyword evidence="2" id="KW-1185">Reference proteome</keyword>
<accession>A0A5S6QKI8</accession>
<feature type="compositionally biased region" description="Basic and acidic residues" evidence="1">
    <location>
        <begin position="82"/>
        <end position="100"/>
    </location>
</feature>